<dbReference type="Proteomes" id="UP001189429">
    <property type="component" value="Unassembled WGS sequence"/>
</dbReference>
<organism evidence="2 3">
    <name type="scientific">Prorocentrum cordatum</name>
    <dbReference type="NCBI Taxonomy" id="2364126"/>
    <lineage>
        <taxon>Eukaryota</taxon>
        <taxon>Sar</taxon>
        <taxon>Alveolata</taxon>
        <taxon>Dinophyceae</taxon>
        <taxon>Prorocentrales</taxon>
        <taxon>Prorocentraceae</taxon>
        <taxon>Prorocentrum</taxon>
    </lineage>
</organism>
<gene>
    <name evidence="2" type="ORF">PCOR1329_LOCUS51411</name>
</gene>
<keyword evidence="3" id="KW-1185">Reference proteome</keyword>
<protein>
    <recommendedName>
        <fullName evidence="4">Solute carrier family 40 protein</fullName>
    </recommendedName>
</protein>
<evidence type="ECO:0000313" key="3">
    <source>
        <dbReference type="Proteomes" id="UP001189429"/>
    </source>
</evidence>
<name>A0ABN9UT40_9DINO</name>
<proteinExistence type="predicted"/>
<feature type="compositionally biased region" description="Acidic residues" evidence="1">
    <location>
        <begin position="66"/>
        <end position="76"/>
    </location>
</feature>
<reference evidence="2" key="1">
    <citation type="submission" date="2023-10" db="EMBL/GenBank/DDBJ databases">
        <authorList>
            <person name="Chen Y."/>
            <person name="Shah S."/>
            <person name="Dougan E. K."/>
            <person name="Thang M."/>
            <person name="Chan C."/>
        </authorList>
    </citation>
    <scope>NUCLEOTIDE SEQUENCE [LARGE SCALE GENOMIC DNA]</scope>
</reference>
<feature type="region of interest" description="Disordered" evidence="1">
    <location>
        <begin position="87"/>
        <end position="106"/>
    </location>
</feature>
<sequence>MPTTAEMAAVCVGGHVAAQPPLLRLRRGLRSPSGGSICPPKAAEAADAEDGTAARADAAAAVAAYEPEDNEDEDESRESIQLLTIAPPSPAARPSPPAAALSAWPGGGGAAPAGVAAGLGAAAAAGLLWTHGRAQADVLRGSAVAGPPHRPDLADDGTVHAAVASAVVVTVALASSVVVRRCVGAPPGEPAPLSPGALAAAAGARAAGDRAGATLVPDGSPSKGERRCAAGWWCVRDGLGASTELKVYMVLWAVAAETLSHCWLSAAGVWAAHFDICHGRLPGLSDGDLYSRNPDDLAGAYSVIFCNLLGTFVMGSATVCAQEWAAAQSGAALAAHQASLALRLGFCPCITTFPGAVQVSVSLVEHKARLFAVLSLFGGPILFGVGAKVARRVLETSEVQLSASFANGSVKTMLVAFIVASAVVEYGRAPLALCCGWVMSAAACLAADAVTSLAPADSMWGVRWATVIANLCALSLMACHQTVSSSLKLLQFSSSDASVIIPGGQIPDDLL</sequence>
<accession>A0ABN9UT40</accession>
<dbReference type="EMBL" id="CAUYUJ010016236">
    <property type="protein sequence ID" value="CAK0863213.1"/>
    <property type="molecule type" value="Genomic_DNA"/>
</dbReference>
<evidence type="ECO:0000313" key="2">
    <source>
        <dbReference type="EMBL" id="CAK0863213.1"/>
    </source>
</evidence>
<comment type="caution">
    <text evidence="2">The sequence shown here is derived from an EMBL/GenBank/DDBJ whole genome shotgun (WGS) entry which is preliminary data.</text>
</comment>
<feature type="compositionally biased region" description="Pro residues" evidence="1">
    <location>
        <begin position="87"/>
        <end position="97"/>
    </location>
</feature>
<feature type="compositionally biased region" description="Low complexity" evidence="1">
    <location>
        <begin position="51"/>
        <end position="65"/>
    </location>
</feature>
<feature type="region of interest" description="Disordered" evidence="1">
    <location>
        <begin position="28"/>
        <end position="78"/>
    </location>
</feature>
<evidence type="ECO:0008006" key="4">
    <source>
        <dbReference type="Google" id="ProtNLM"/>
    </source>
</evidence>
<evidence type="ECO:0000256" key="1">
    <source>
        <dbReference type="SAM" id="MobiDB-lite"/>
    </source>
</evidence>